<gene>
    <name evidence="1" type="ORF">EZS28_035066</name>
</gene>
<comment type="caution">
    <text evidence="1">The sequence shown here is derived from an EMBL/GenBank/DDBJ whole genome shotgun (WGS) entry which is preliminary data.</text>
</comment>
<name>A0A5J4UF57_9EUKA</name>
<feature type="non-terminal residue" evidence="1">
    <location>
        <position position="88"/>
    </location>
</feature>
<accession>A0A5J4UF57</accession>
<proteinExistence type="predicted"/>
<organism evidence="1 2">
    <name type="scientific">Streblomastix strix</name>
    <dbReference type="NCBI Taxonomy" id="222440"/>
    <lineage>
        <taxon>Eukaryota</taxon>
        <taxon>Metamonada</taxon>
        <taxon>Preaxostyla</taxon>
        <taxon>Oxymonadida</taxon>
        <taxon>Streblomastigidae</taxon>
        <taxon>Streblomastix</taxon>
    </lineage>
</organism>
<dbReference type="EMBL" id="SNRW01016402">
    <property type="protein sequence ID" value="KAA6369406.1"/>
    <property type="molecule type" value="Genomic_DNA"/>
</dbReference>
<dbReference type="Proteomes" id="UP000324800">
    <property type="component" value="Unassembled WGS sequence"/>
</dbReference>
<evidence type="ECO:0000313" key="1">
    <source>
        <dbReference type="EMBL" id="KAA6369406.1"/>
    </source>
</evidence>
<protein>
    <submittedName>
        <fullName evidence="1">Uncharacterized protein</fullName>
    </submittedName>
</protein>
<reference evidence="1 2" key="1">
    <citation type="submission" date="2019-03" db="EMBL/GenBank/DDBJ databases">
        <title>Single cell metagenomics reveals metabolic interactions within the superorganism composed of flagellate Streblomastix strix and complex community of Bacteroidetes bacteria on its surface.</title>
        <authorList>
            <person name="Treitli S.C."/>
            <person name="Kolisko M."/>
            <person name="Husnik F."/>
            <person name="Keeling P."/>
            <person name="Hampl V."/>
        </authorList>
    </citation>
    <scope>NUCLEOTIDE SEQUENCE [LARGE SCALE GENOMIC DNA]</scope>
    <source>
        <strain evidence="1">ST1C</strain>
    </source>
</reference>
<dbReference type="AlphaFoldDB" id="A0A5J4UF57"/>
<sequence>MSRIQQQYVEIAISTTLDRRSASSISQHITNKNCYLHVKTELGTEDANYIPSYRLDQVQVRNNATRTGSRSLEETNAGNPTDCVFTAV</sequence>
<evidence type="ECO:0000313" key="2">
    <source>
        <dbReference type="Proteomes" id="UP000324800"/>
    </source>
</evidence>